<evidence type="ECO:0000256" key="3">
    <source>
        <dbReference type="ARBA" id="ARBA00004922"/>
    </source>
</evidence>
<evidence type="ECO:0000256" key="12">
    <source>
        <dbReference type="ARBA" id="ARBA00023211"/>
    </source>
</evidence>
<dbReference type="UniPathway" id="UPA00378"/>
<evidence type="ECO:0000256" key="9">
    <source>
        <dbReference type="ARBA" id="ARBA00022989"/>
    </source>
</evidence>
<dbReference type="Proteomes" id="UP000265520">
    <property type="component" value="Unassembled WGS sequence"/>
</dbReference>
<keyword evidence="6 13" id="KW-0808">Transferase</keyword>
<evidence type="ECO:0000256" key="1">
    <source>
        <dbReference type="ARBA" id="ARBA00001936"/>
    </source>
</evidence>
<keyword evidence="9" id="KW-1133">Transmembrane helix</keyword>
<evidence type="ECO:0000256" key="11">
    <source>
        <dbReference type="ARBA" id="ARBA00023136"/>
    </source>
</evidence>
<evidence type="ECO:0000256" key="6">
    <source>
        <dbReference type="ARBA" id="ARBA00022679"/>
    </source>
</evidence>
<dbReference type="Pfam" id="PF01762">
    <property type="entry name" value="Galactosyl_T"/>
    <property type="match status" value="1"/>
</dbReference>
<comment type="similarity">
    <text evidence="4">Belongs to the glycosyltransferase 31 family.</text>
</comment>
<feature type="non-terminal residue" evidence="13">
    <location>
        <position position="47"/>
    </location>
</feature>
<evidence type="ECO:0000313" key="14">
    <source>
        <dbReference type="Proteomes" id="UP000265520"/>
    </source>
</evidence>
<keyword evidence="10" id="KW-0333">Golgi apparatus</keyword>
<evidence type="ECO:0000256" key="5">
    <source>
        <dbReference type="ARBA" id="ARBA00022676"/>
    </source>
</evidence>
<proteinExistence type="inferred from homology"/>
<comment type="pathway">
    <text evidence="3">Protein modification; protein glycosylation.</text>
</comment>
<dbReference type="AlphaFoldDB" id="A0A392RN85"/>
<dbReference type="GO" id="GO:0000139">
    <property type="term" value="C:Golgi membrane"/>
    <property type="evidence" value="ECO:0007669"/>
    <property type="project" value="UniProtKB-SubCell"/>
</dbReference>
<keyword evidence="5 13" id="KW-0328">Glycosyltransferase</keyword>
<evidence type="ECO:0000256" key="2">
    <source>
        <dbReference type="ARBA" id="ARBA00004323"/>
    </source>
</evidence>
<comment type="cofactor">
    <cofactor evidence="1">
        <name>Mn(2+)</name>
        <dbReference type="ChEBI" id="CHEBI:29035"/>
    </cofactor>
</comment>
<name>A0A392RN85_9FABA</name>
<comment type="subcellular location">
    <subcellularLocation>
        <location evidence="2">Golgi apparatus membrane</location>
        <topology evidence="2">Single-pass type II membrane protein</topology>
    </subcellularLocation>
</comment>
<accession>A0A392RN85</accession>
<evidence type="ECO:0000256" key="7">
    <source>
        <dbReference type="ARBA" id="ARBA00022692"/>
    </source>
</evidence>
<reference evidence="13 14" key="1">
    <citation type="journal article" date="2018" name="Front. Plant Sci.">
        <title>Red Clover (Trifolium pratense) and Zigzag Clover (T. medium) - A Picture of Genomic Similarities and Differences.</title>
        <authorList>
            <person name="Dluhosova J."/>
            <person name="Istvanek J."/>
            <person name="Nedelnik J."/>
            <person name="Repkova J."/>
        </authorList>
    </citation>
    <scope>NUCLEOTIDE SEQUENCE [LARGE SCALE GENOMIC DNA]</scope>
    <source>
        <strain evidence="14">cv. 10/8</strain>
        <tissue evidence="13">Leaf</tissue>
    </source>
</reference>
<keyword evidence="7" id="KW-0812">Transmembrane</keyword>
<sequence length="47" mass="5344">MDRYELVVLKTIAICEFGVQNVTAAHIMKCDDDTFVRVDTVLKEIEA</sequence>
<comment type="caution">
    <text evidence="13">The sequence shown here is derived from an EMBL/GenBank/DDBJ whole genome shotgun (WGS) entry which is preliminary data.</text>
</comment>
<keyword evidence="14" id="KW-1185">Reference proteome</keyword>
<organism evidence="13 14">
    <name type="scientific">Trifolium medium</name>
    <dbReference type="NCBI Taxonomy" id="97028"/>
    <lineage>
        <taxon>Eukaryota</taxon>
        <taxon>Viridiplantae</taxon>
        <taxon>Streptophyta</taxon>
        <taxon>Embryophyta</taxon>
        <taxon>Tracheophyta</taxon>
        <taxon>Spermatophyta</taxon>
        <taxon>Magnoliopsida</taxon>
        <taxon>eudicotyledons</taxon>
        <taxon>Gunneridae</taxon>
        <taxon>Pentapetalae</taxon>
        <taxon>rosids</taxon>
        <taxon>fabids</taxon>
        <taxon>Fabales</taxon>
        <taxon>Fabaceae</taxon>
        <taxon>Papilionoideae</taxon>
        <taxon>50 kb inversion clade</taxon>
        <taxon>NPAAA clade</taxon>
        <taxon>Hologalegina</taxon>
        <taxon>IRL clade</taxon>
        <taxon>Trifolieae</taxon>
        <taxon>Trifolium</taxon>
    </lineage>
</organism>
<evidence type="ECO:0000256" key="10">
    <source>
        <dbReference type="ARBA" id="ARBA00023034"/>
    </source>
</evidence>
<dbReference type="InterPro" id="IPR002659">
    <property type="entry name" value="Glyco_trans_31"/>
</dbReference>
<protein>
    <submittedName>
        <fullName evidence="13">Putative beta-13-galactosyltransferase 20-like</fullName>
    </submittedName>
</protein>
<keyword evidence="11" id="KW-0472">Membrane</keyword>
<evidence type="ECO:0000313" key="13">
    <source>
        <dbReference type="EMBL" id="MCI37544.1"/>
    </source>
</evidence>
<evidence type="ECO:0000256" key="8">
    <source>
        <dbReference type="ARBA" id="ARBA00022968"/>
    </source>
</evidence>
<evidence type="ECO:0000256" key="4">
    <source>
        <dbReference type="ARBA" id="ARBA00008661"/>
    </source>
</evidence>
<keyword evidence="8" id="KW-0735">Signal-anchor</keyword>
<dbReference type="GO" id="GO:0016758">
    <property type="term" value="F:hexosyltransferase activity"/>
    <property type="evidence" value="ECO:0007669"/>
    <property type="project" value="InterPro"/>
</dbReference>
<keyword evidence="12" id="KW-0464">Manganese</keyword>
<dbReference type="EMBL" id="LXQA010245659">
    <property type="protein sequence ID" value="MCI37544.1"/>
    <property type="molecule type" value="Genomic_DNA"/>
</dbReference>